<protein>
    <submittedName>
        <fullName evidence="3">Mce-associated membrane protein</fullName>
    </submittedName>
</protein>
<name>A0A660CCJ4_9PSEU</name>
<organism evidence="3 4">
    <name type="scientific">Prauserella rugosa</name>
    <dbReference type="NCBI Taxonomy" id="43354"/>
    <lineage>
        <taxon>Bacteria</taxon>
        <taxon>Bacillati</taxon>
        <taxon>Actinomycetota</taxon>
        <taxon>Actinomycetes</taxon>
        <taxon>Pseudonocardiales</taxon>
        <taxon>Pseudonocardiaceae</taxon>
        <taxon>Prauserella</taxon>
    </lineage>
</organism>
<dbReference type="AlphaFoldDB" id="A0A660CCJ4"/>
<dbReference type="PANTHER" id="PTHR37042">
    <property type="entry name" value="OUTER MEMBRANE PROTEIN RV1973"/>
    <property type="match status" value="1"/>
</dbReference>
<comment type="caution">
    <text evidence="3">The sequence shown here is derived from an EMBL/GenBank/DDBJ whole genome shotgun (WGS) entry which is preliminary data.</text>
</comment>
<dbReference type="Proteomes" id="UP000317303">
    <property type="component" value="Unassembled WGS sequence"/>
</dbReference>
<dbReference type="RefSeq" id="WP_051757507.1">
    <property type="nucleotide sequence ID" value="NZ_JOIJ01000003.1"/>
</dbReference>
<dbReference type="EMBL" id="VLJV01000001">
    <property type="protein sequence ID" value="TWH20094.1"/>
    <property type="molecule type" value="Genomic_DNA"/>
</dbReference>
<proteinExistence type="predicted"/>
<sequence>MTERTRSRMRSAAARTVGLAGRDRTTAVLVTVAVLAAACCAGFGVRWWAAAASADARGADARETALRDGSRALEILHTIDHRTAESDVDRWLTVTGGTLHRNLAGDVDEHVGRAERGRTDASASTVRAALSELDATKGTARLLTVLRIDLSGAGEADPRTRRSGLLATLARDGDVWKVTGVQEVGS</sequence>
<keyword evidence="2" id="KW-0472">Membrane</keyword>
<comment type="subcellular location">
    <subcellularLocation>
        <location evidence="1">Membrane</location>
    </subcellularLocation>
</comment>
<evidence type="ECO:0000313" key="3">
    <source>
        <dbReference type="EMBL" id="TWH20094.1"/>
    </source>
</evidence>
<keyword evidence="4" id="KW-1185">Reference proteome</keyword>
<evidence type="ECO:0000256" key="2">
    <source>
        <dbReference type="ARBA" id="ARBA00023136"/>
    </source>
</evidence>
<dbReference type="PANTHER" id="PTHR37042:SF4">
    <property type="entry name" value="OUTER MEMBRANE PROTEIN RV1973"/>
    <property type="match status" value="1"/>
</dbReference>
<evidence type="ECO:0000313" key="4">
    <source>
        <dbReference type="Proteomes" id="UP000317303"/>
    </source>
</evidence>
<dbReference type="OrthoDB" id="3638080at2"/>
<dbReference type="GO" id="GO:0016020">
    <property type="term" value="C:membrane"/>
    <property type="evidence" value="ECO:0007669"/>
    <property type="project" value="UniProtKB-SubCell"/>
</dbReference>
<gene>
    <name evidence="3" type="ORF">JD82_01934</name>
</gene>
<accession>A0A660CCJ4</accession>
<reference evidence="3 4" key="1">
    <citation type="submission" date="2019-07" db="EMBL/GenBank/DDBJ databases">
        <title>R&amp;d 2014.</title>
        <authorList>
            <person name="Klenk H.-P."/>
        </authorList>
    </citation>
    <scope>NUCLEOTIDE SEQUENCE [LARGE SCALE GENOMIC DNA]</scope>
    <source>
        <strain evidence="3 4">DSM 43194</strain>
    </source>
</reference>
<evidence type="ECO:0000256" key="1">
    <source>
        <dbReference type="ARBA" id="ARBA00004370"/>
    </source>
</evidence>